<evidence type="ECO:0000256" key="13">
    <source>
        <dbReference type="ARBA" id="ARBA00038359"/>
    </source>
</evidence>
<evidence type="ECO:0000256" key="3">
    <source>
        <dbReference type="ARBA" id="ARBA00004613"/>
    </source>
</evidence>
<keyword evidence="6" id="KW-0336">GPI-anchor</keyword>
<evidence type="ECO:0000256" key="7">
    <source>
        <dbReference type="ARBA" id="ARBA00022692"/>
    </source>
</evidence>
<evidence type="ECO:0000256" key="4">
    <source>
        <dbReference type="ARBA" id="ARBA00010031"/>
    </source>
</evidence>
<feature type="transmembrane region" description="Helical" evidence="15">
    <location>
        <begin position="302"/>
        <end position="327"/>
    </location>
</feature>
<keyword evidence="12" id="KW-0449">Lipoprotein</keyword>
<dbReference type="GO" id="GO:0098552">
    <property type="term" value="C:side of membrane"/>
    <property type="evidence" value="ECO:0007669"/>
    <property type="project" value="UniProtKB-KW"/>
</dbReference>
<gene>
    <name evidence="18" type="ORF">GGP41_004992</name>
</gene>
<dbReference type="Pfam" id="PF05730">
    <property type="entry name" value="CFEM"/>
    <property type="match status" value="1"/>
</dbReference>
<feature type="domain" description="CFEM" evidence="17">
    <location>
        <begin position="11"/>
        <end position="122"/>
    </location>
</feature>
<keyword evidence="8 16" id="KW-0732">Signal</keyword>
<proteinExistence type="inferred from homology"/>
<evidence type="ECO:0000256" key="9">
    <source>
        <dbReference type="ARBA" id="ARBA00022989"/>
    </source>
</evidence>
<feature type="signal peptide" evidence="16">
    <location>
        <begin position="1"/>
        <end position="19"/>
    </location>
</feature>
<evidence type="ECO:0000256" key="14">
    <source>
        <dbReference type="PROSITE-ProRule" id="PRU01356"/>
    </source>
</evidence>
<dbReference type="PROSITE" id="PS52012">
    <property type="entry name" value="CFEM"/>
    <property type="match status" value="1"/>
</dbReference>
<dbReference type="EMBL" id="WNKQ01000008">
    <property type="protein sequence ID" value="KAF5849560.1"/>
    <property type="molecule type" value="Genomic_DNA"/>
</dbReference>
<keyword evidence="5" id="KW-0964">Secreted</keyword>
<organism evidence="18 19">
    <name type="scientific">Cochliobolus sativus</name>
    <name type="common">Common root rot and spot blotch fungus</name>
    <name type="synonym">Bipolaris sorokiniana</name>
    <dbReference type="NCBI Taxonomy" id="45130"/>
    <lineage>
        <taxon>Eukaryota</taxon>
        <taxon>Fungi</taxon>
        <taxon>Dikarya</taxon>
        <taxon>Ascomycota</taxon>
        <taxon>Pezizomycotina</taxon>
        <taxon>Dothideomycetes</taxon>
        <taxon>Pleosporomycetidae</taxon>
        <taxon>Pleosporales</taxon>
        <taxon>Pleosporineae</taxon>
        <taxon>Pleosporaceae</taxon>
        <taxon>Bipolaris</taxon>
    </lineage>
</organism>
<evidence type="ECO:0000256" key="6">
    <source>
        <dbReference type="ARBA" id="ARBA00022622"/>
    </source>
</evidence>
<feature type="transmembrane region" description="Helical" evidence="15">
    <location>
        <begin position="181"/>
        <end position="207"/>
    </location>
</feature>
<keyword evidence="10 15" id="KW-0472">Membrane</keyword>
<feature type="chain" id="PRO_5034584961" description="CFEM domain-containing protein" evidence="16">
    <location>
        <begin position="20"/>
        <end position="461"/>
    </location>
</feature>
<accession>A0A8H5ZK36</accession>
<protein>
    <recommendedName>
        <fullName evidence="17">CFEM domain-containing protein</fullName>
    </recommendedName>
</protein>
<evidence type="ECO:0000256" key="10">
    <source>
        <dbReference type="ARBA" id="ARBA00023136"/>
    </source>
</evidence>
<feature type="disulfide bond" evidence="14">
    <location>
        <begin position="39"/>
        <end position="79"/>
    </location>
</feature>
<feature type="disulfide bond" evidence="14">
    <location>
        <begin position="43"/>
        <end position="74"/>
    </location>
</feature>
<dbReference type="Proteomes" id="UP000624244">
    <property type="component" value="Unassembled WGS sequence"/>
</dbReference>
<feature type="disulfide bond" evidence="14">
    <location>
        <begin position="53"/>
        <end position="60"/>
    </location>
</feature>
<sequence length="461" mass="51449">MKSLQLLLSLLVWMQLALAQGLVPDDSALVSAVEQLPDCAQECLVTAVSKSSCALNNATCICQNMKLQHQVEICVHKTCTLRQGLITKNATMTVCHAPMRYRGESVRVSNIIIAVLTAAFGLTRLFYRGFFSGGEFAYDDWCVVAALVSGAPSVVIIDRAVVPNGLGRDVWTVDPDQITEFAKYLFGLEVLYFFHIALLKLMLLFFFLRIFPKQSIKKIIWATIIFTCLYAIAFITASIFQCRPISYNWWKWDGEHQGQCININALAWSNAIISIITDIWMLAVPLWEVFQLQLSWRKKFGVAIMFCVGTFVTVISILRLRSLVTFASSSNPTWDQVDVITWSNLELNIGIMCANLPTLRVILVRLFPKILGTTRATDRAAYYGNGNQSFGMKKEDIALASKGGKSFGSRKGGDQDVITYTTTYEVRHTDSDEQSLVGMEMGRFGQQKPANQSSRTSISSV</sequence>
<dbReference type="SMART" id="SM00747">
    <property type="entry name" value="CFEM"/>
    <property type="match status" value="1"/>
</dbReference>
<feature type="transmembrane region" description="Helical" evidence="15">
    <location>
        <begin position="219"/>
        <end position="240"/>
    </location>
</feature>
<evidence type="ECO:0000256" key="16">
    <source>
        <dbReference type="SAM" id="SignalP"/>
    </source>
</evidence>
<evidence type="ECO:0000313" key="19">
    <source>
        <dbReference type="Proteomes" id="UP000624244"/>
    </source>
</evidence>
<evidence type="ECO:0000256" key="8">
    <source>
        <dbReference type="ARBA" id="ARBA00022729"/>
    </source>
</evidence>
<comment type="caution">
    <text evidence="14">Lacks conserved residue(s) required for the propagation of feature annotation.</text>
</comment>
<evidence type="ECO:0000259" key="17">
    <source>
        <dbReference type="PROSITE" id="PS52012"/>
    </source>
</evidence>
<evidence type="ECO:0000256" key="2">
    <source>
        <dbReference type="ARBA" id="ARBA00004589"/>
    </source>
</evidence>
<evidence type="ECO:0000256" key="11">
    <source>
        <dbReference type="ARBA" id="ARBA00023157"/>
    </source>
</evidence>
<keyword evidence="9 15" id="KW-1133">Transmembrane helix</keyword>
<dbReference type="InterPro" id="IPR049326">
    <property type="entry name" value="Rhodopsin_dom_fungi"/>
</dbReference>
<feature type="transmembrane region" description="Helical" evidence="15">
    <location>
        <begin position="108"/>
        <end position="127"/>
    </location>
</feature>
<keyword evidence="11 14" id="KW-1015">Disulfide bond</keyword>
<comment type="similarity">
    <text evidence="4">Belongs to the RBT5 family.</text>
</comment>
<comment type="subcellular location">
    <subcellularLocation>
        <location evidence="2">Membrane</location>
        <topology evidence="2">Lipid-anchor</topology>
        <topology evidence="2">GPI-anchor</topology>
    </subcellularLocation>
    <subcellularLocation>
        <location evidence="1">Membrane</location>
        <topology evidence="1">Multi-pass membrane protein</topology>
    </subcellularLocation>
    <subcellularLocation>
        <location evidence="3">Secreted</location>
    </subcellularLocation>
</comment>
<dbReference type="AlphaFoldDB" id="A0A8H5ZK36"/>
<dbReference type="InterPro" id="IPR008427">
    <property type="entry name" value="Extracellular_membr_CFEM_dom"/>
</dbReference>
<reference evidence="18" key="1">
    <citation type="submission" date="2019-11" db="EMBL/GenBank/DDBJ databases">
        <title>Bipolaris sorokiniana Genome sequencing.</title>
        <authorList>
            <person name="Wang H."/>
        </authorList>
    </citation>
    <scope>NUCLEOTIDE SEQUENCE</scope>
</reference>
<evidence type="ECO:0000256" key="12">
    <source>
        <dbReference type="ARBA" id="ARBA00023288"/>
    </source>
</evidence>
<dbReference type="InterPro" id="IPR052337">
    <property type="entry name" value="SAT4-like"/>
</dbReference>
<evidence type="ECO:0000256" key="5">
    <source>
        <dbReference type="ARBA" id="ARBA00022525"/>
    </source>
</evidence>
<dbReference type="PANTHER" id="PTHR33048:SF143">
    <property type="entry name" value="EXTRACELLULAR MEMBRANE PROTEIN CFEM DOMAIN-CONTAINING PROTEIN-RELATED"/>
    <property type="match status" value="1"/>
</dbReference>
<dbReference type="PANTHER" id="PTHR33048">
    <property type="entry name" value="PTH11-LIKE INTEGRAL MEMBRANE PROTEIN (AFU_ORTHOLOGUE AFUA_5G11245)"/>
    <property type="match status" value="1"/>
</dbReference>
<evidence type="ECO:0000256" key="1">
    <source>
        <dbReference type="ARBA" id="ARBA00004141"/>
    </source>
</evidence>
<comment type="caution">
    <text evidence="18">The sequence shown here is derived from an EMBL/GenBank/DDBJ whole genome shotgun (WGS) entry which is preliminary data.</text>
</comment>
<feature type="disulfide bond" evidence="14">
    <location>
        <begin position="62"/>
        <end position="95"/>
    </location>
</feature>
<name>A0A8H5ZK36_COCSA</name>
<dbReference type="Pfam" id="PF20684">
    <property type="entry name" value="Fung_rhodopsin"/>
    <property type="match status" value="1"/>
</dbReference>
<feature type="transmembrane region" description="Helical" evidence="15">
    <location>
        <begin position="271"/>
        <end position="290"/>
    </location>
</feature>
<keyword evidence="7 15" id="KW-0812">Transmembrane</keyword>
<keyword evidence="6" id="KW-0325">Glycoprotein</keyword>
<dbReference type="GO" id="GO:0005576">
    <property type="term" value="C:extracellular region"/>
    <property type="evidence" value="ECO:0007669"/>
    <property type="project" value="UniProtKB-SubCell"/>
</dbReference>
<evidence type="ECO:0000256" key="15">
    <source>
        <dbReference type="SAM" id="Phobius"/>
    </source>
</evidence>
<evidence type="ECO:0000313" key="18">
    <source>
        <dbReference type="EMBL" id="KAF5849560.1"/>
    </source>
</evidence>
<comment type="similarity">
    <text evidence="13">Belongs to the SAT4 family.</text>
</comment>